<gene>
    <name evidence="2" type="ORF">PHPALM_3779</name>
</gene>
<organism evidence="2 3">
    <name type="scientific">Phytophthora palmivora</name>
    <dbReference type="NCBI Taxonomy" id="4796"/>
    <lineage>
        <taxon>Eukaryota</taxon>
        <taxon>Sar</taxon>
        <taxon>Stramenopiles</taxon>
        <taxon>Oomycota</taxon>
        <taxon>Peronosporomycetes</taxon>
        <taxon>Peronosporales</taxon>
        <taxon>Peronosporaceae</taxon>
        <taxon>Phytophthora</taxon>
    </lineage>
</organism>
<name>A0A2P4YLI3_9STRA</name>
<proteinExistence type="predicted"/>
<evidence type="ECO:0000313" key="3">
    <source>
        <dbReference type="Proteomes" id="UP000237271"/>
    </source>
</evidence>
<evidence type="ECO:0000313" key="2">
    <source>
        <dbReference type="EMBL" id="POM78662.1"/>
    </source>
</evidence>
<keyword evidence="3" id="KW-1185">Reference proteome</keyword>
<feature type="domain" description="MULE transposase" evidence="1">
    <location>
        <begin position="51"/>
        <end position="144"/>
    </location>
</feature>
<dbReference type="AlphaFoldDB" id="A0A2P4YLI3"/>
<accession>A0A2P4YLI3</accession>
<dbReference type="Proteomes" id="UP000237271">
    <property type="component" value="Unassembled WGS sequence"/>
</dbReference>
<protein>
    <recommendedName>
        <fullName evidence="1">MULE transposase domain-containing protein</fullName>
    </recommendedName>
</protein>
<sequence>MTRCSGLSSSAPKQCKIAIIDPTETPMKGWSFVILLEAYLNVQTDPRFTTVLHIDNTHSTVNTRYPVFVLGISDPSGRYFPIVYYCSSQPNADDIKWILAFLKRVFQERYAYVMTDADDAQFNASSTDLPTTTSLMCWFHVSQNIKDKTQHLPRVTRTMIFRDFNRLHFCSSRENYIIQKDRVLAAWESAYSFTAQFKKVGQYLVAQWIQVLHRETQIGEESRFSKWQIFHTPPGYATTNHPLEQYHRTLKIVHDSDRATPIELMQRLDRSRCAFVAKNIAFNSVAHVSARLRALYNRMDRLRAISAEVIPRVVTLRLPNF</sequence>
<evidence type="ECO:0000259" key="1">
    <source>
        <dbReference type="Pfam" id="PF10551"/>
    </source>
</evidence>
<dbReference type="Pfam" id="PF10551">
    <property type="entry name" value="MULE"/>
    <property type="match status" value="1"/>
</dbReference>
<dbReference type="InterPro" id="IPR018289">
    <property type="entry name" value="MULE_transposase_dom"/>
</dbReference>
<reference evidence="2 3" key="1">
    <citation type="journal article" date="2017" name="Genome Biol. Evol.">
        <title>Phytophthora megakarya and P. palmivora, closely related causal agents of cacao black pod rot, underwent increases in genome sizes and gene numbers by different mechanisms.</title>
        <authorList>
            <person name="Ali S.S."/>
            <person name="Shao J."/>
            <person name="Lary D.J."/>
            <person name="Kronmiller B."/>
            <person name="Shen D."/>
            <person name="Strem M.D."/>
            <person name="Amoako-Attah I."/>
            <person name="Akrofi A.Y."/>
            <person name="Begoude B.A."/>
            <person name="Ten Hoopen G.M."/>
            <person name="Coulibaly K."/>
            <person name="Kebe B.I."/>
            <person name="Melnick R.L."/>
            <person name="Guiltinan M.J."/>
            <person name="Tyler B.M."/>
            <person name="Meinhardt L.W."/>
            <person name="Bailey B.A."/>
        </authorList>
    </citation>
    <scope>NUCLEOTIDE SEQUENCE [LARGE SCALE GENOMIC DNA]</scope>
    <source>
        <strain evidence="3">sbr112.9</strain>
    </source>
</reference>
<dbReference type="OrthoDB" id="128837at2759"/>
<dbReference type="EMBL" id="NCKW01001940">
    <property type="protein sequence ID" value="POM78662.1"/>
    <property type="molecule type" value="Genomic_DNA"/>
</dbReference>
<comment type="caution">
    <text evidence="2">The sequence shown here is derived from an EMBL/GenBank/DDBJ whole genome shotgun (WGS) entry which is preliminary data.</text>
</comment>